<sequence length="130" mass="15218">MSLYKHNNATDLELDYKHSRKIKQSIFNSDDAALFKYNGTNYNYYIDTRTKLSTETLPSDTHVYVTEVDSCNIKGQKYNDVLIDYFEKNCVDKKVNTKKSRYDHSTNALTFEYIVPVTKILPKLLDRKSI</sequence>
<proteinExistence type="predicted"/>
<dbReference type="AlphaFoldDB" id="A0A6C0EDQ6"/>
<reference evidence="1" key="1">
    <citation type="journal article" date="2020" name="Nature">
        <title>Giant virus diversity and host interactions through global metagenomics.</title>
        <authorList>
            <person name="Schulz F."/>
            <person name="Roux S."/>
            <person name="Paez-Espino D."/>
            <person name="Jungbluth S."/>
            <person name="Walsh D.A."/>
            <person name="Denef V.J."/>
            <person name="McMahon K.D."/>
            <person name="Konstantinidis K.T."/>
            <person name="Eloe-Fadrosh E.A."/>
            <person name="Kyrpides N.C."/>
            <person name="Woyke T."/>
        </authorList>
    </citation>
    <scope>NUCLEOTIDE SEQUENCE</scope>
    <source>
        <strain evidence="1">GVMAG-M-3300023179-27</strain>
    </source>
</reference>
<evidence type="ECO:0000313" key="1">
    <source>
        <dbReference type="EMBL" id="QHT26399.1"/>
    </source>
</evidence>
<accession>A0A6C0EDQ6</accession>
<name>A0A6C0EDQ6_9ZZZZ</name>
<dbReference type="EMBL" id="MN739787">
    <property type="protein sequence ID" value="QHT26399.1"/>
    <property type="molecule type" value="Genomic_DNA"/>
</dbReference>
<protein>
    <submittedName>
        <fullName evidence="1">Uncharacterized protein</fullName>
    </submittedName>
</protein>
<organism evidence="1">
    <name type="scientific">viral metagenome</name>
    <dbReference type="NCBI Taxonomy" id="1070528"/>
    <lineage>
        <taxon>unclassified sequences</taxon>
        <taxon>metagenomes</taxon>
        <taxon>organismal metagenomes</taxon>
    </lineage>
</organism>